<organism evidence="1 2">
    <name type="scientific">Arctium lappa</name>
    <name type="common">Greater burdock</name>
    <name type="synonym">Lappa major</name>
    <dbReference type="NCBI Taxonomy" id="4217"/>
    <lineage>
        <taxon>Eukaryota</taxon>
        <taxon>Viridiplantae</taxon>
        <taxon>Streptophyta</taxon>
        <taxon>Embryophyta</taxon>
        <taxon>Tracheophyta</taxon>
        <taxon>Spermatophyta</taxon>
        <taxon>Magnoliopsida</taxon>
        <taxon>eudicotyledons</taxon>
        <taxon>Gunneridae</taxon>
        <taxon>Pentapetalae</taxon>
        <taxon>asterids</taxon>
        <taxon>campanulids</taxon>
        <taxon>Asterales</taxon>
        <taxon>Asteraceae</taxon>
        <taxon>Carduoideae</taxon>
        <taxon>Cardueae</taxon>
        <taxon>Arctiinae</taxon>
        <taxon>Arctium</taxon>
    </lineage>
</organism>
<dbReference type="EMBL" id="CM042047">
    <property type="protein sequence ID" value="KAI3769063.1"/>
    <property type="molecule type" value="Genomic_DNA"/>
</dbReference>
<name>A0ACB9FDR9_ARCLA</name>
<dbReference type="Proteomes" id="UP001055879">
    <property type="component" value="Linkage Group LG01"/>
</dbReference>
<gene>
    <name evidence="1" type="ORF">L6452_00159</name>
</gene>
<sequence>MLLPAVVQRSASAQSGGFSNHPQPLVSRFRSTAHWFQSSALHIGFKISIDFQFGSAHLQKVRSLQKFRFASEFRSGPCYRCDAKSGIRLKIYTCSISEIRSSSLKQQKISFIDLADSERGTDTTDNDRQTRIKGAEINKSLLALKECIRVLDNDQLHIPFRGSKLTEVLRDSFVGNSRTVMISCISPNAGSCEHTLNTLRYVDRVKSLSKSGIRAEKLRNQ</sequence>
<keyword evidence="2" id="KW-1185">Reference proteome</keyword>
<evidence type="ECO:0000313" key="2">
    <source>
        <dbReference type="Proteomes" id="UP001055879"/>
    </source>
</evidence>
<comment type="caution">
    <text evidence="1">The sequence shown here is derived from an EMBL/GenBank/DDBJ whole genome shotgun (WGS) entry which is preliminary data.</text>
</comment>
<evidence type="ECO:0000313" key="1">
    <source>
        <dbReference type="EMBL" id="KAI3769063.1"/>
    </source>
</evidence>
<accession>A0ACB9FDR9</accession>
<proteinExistence type="predicted"/>
<protein>
    <submittedName>
        <fullName evidence="1">Uncharacterized protein</fullName>
    </submittedName>
</protein>
<reference evidence="2" key="1">
    <citation type="journal article" date="2022" name="Mol. Ecol. Resour.">
        <title>The genomes of chicory, endive, great burdock and yacon provide insights into Asteraceae palaeo-polyploidization history and plant inulin production.</title>
        <authorList>
            <person name="Fan W."/>
            <person name="Wang S."/>
            <person name="Wang H."/>
            <person name="Wang A."/>
            <person name="Jiang F."/>
            <person name="Liu H."/>
            <person name="Zhao H."/>
            <person name="Xu D."/>
            <person name="Zhang Y."/>
        </authorList>
    </citation>
    <scope>NUCLEOTIDE SEQUENCE [LARGE SCALE GENOMIC DNA]</scope>
    <source>
        <strain evidence="2">cv. Niubang</strain>
    </source>
</reference>
<reference evidence="1 2" key="2">
    <citation type="journal article" date="2022" name="Mol. Ecol. Resour.">
        <title>The genomes of chicory, endive, great burdock and yacon provide insights into Asteraceae paleo-polyploidization history and plant inulin production.</title>
        <authorList>
            <person name="Fan W."/>
            <person name="Wang S."/>
            <person name="Wang H."/>
            <person name="Wang A."/>
            <person name="Jiang F."/>
            <person name="Liu H."/>
            <person name="Zhao H."/>
            <person name="Xu D."/>
            <person name="Zhang Y."/>
        </authorList>
    </citation>
    <scope>NUCLEOTIDE SEQUENCE [LARGE SCALE GENOMIC DNA]</scope>
    <source>
        <strain evidence="2">cv. Niubang</strain>
    </source>
</reference>